<keyword evidence="6" id="KW-0175">Coiled coil</keyword>
<evidence type="ECO:0000256" key="2">
    <source>
        <dbReference type="ARBA" id="ARBA00022692"/>
    </source>
</evidence>
<keyword evidence="2 5" id="KW-0812">Transmembrane</keyword>
<keyword evidence="5" id="KW-0653">Protein transport</keyword>
<dbReference type="InterPro" id="IPR008417">
    <property type="entry name" value="BAP29/BAP31"/>
</dbReference>
<dbReference type="GO" id="GO:0006886">
    <property type="term" value="P:intracellular protein transport"/>
    <property type="evidence" value="ECO:0007669"/>
    <property type="project" value="UniProtKB-UniRule"/>
</dbReference>
<dbReference type="EMBL" id="BTSY01000004">
    <property type="protein sequence ID" value="GMT23715.1"/>
    <property type="molecule type" value="Genomic_DNA"/>
</dbReference>
<feature type="compositionally biased region" description="Basic and acidic residues" evidence="7">
    <location>
        <begin position="158"/>
        <end position="168"/>
    </location>
</feature>
<proteinExistence type="inferred from homology"/>
<evidence type="ECO:0000313" key="10">
    <source>
        <dbReference type="Proteomes" id="UP001432322"/>
    </source>
</evidence>
<dbReference type="Pfam" id="PF05529">
    <property type="entry name" value="Bap31"/>
    <property type="match status" value="1"/>
</dbReference>
<keyword evidence="5" id="KW-0256">Endoplasmic reticulum</keyword>
<evidence type="ECO:0000256" key="4">
    <source>
        <dbReference type="ARBA" id="ARBA00023136"/>
    </source>
</evidence>
<dbReference type="InterPro" id="IPR040463">
    <property type="entry name" value="BAP29/BAP31_N"/>
</dbReference>
<organism evidence="9 10">
    <name type="scientific">Pristionchus fissidentatus</name>
    <dbReference type="NCBI Taxonomy" id="1538716"/>
    <lineage>
        <taxon>Eukaryota</taxon>
        <taxon>Metazoa</taxon>
        <taxon>Ecdysozoa</taxon>
        <taxon>Nematoda</taxon>
        <taxon>Chromadorea</taxon>
        <taxon>Rhabditida</taxon>
        <taxon>Rhabditina</taxon>
        <taxon>Diplogasteromorpha</taxon>
        <taxon>Diplogasteroidea</taxon>
        <taxon>Neodiplogasteridae</taxon>
        <taxon>Pristionchus</taxon>
    </lineage>
</organism>
<evidence type="ECO:0000256" key="1">
    <source>
        <dbReference type="ARBA" id="ARBA00004141"/>
    </source>
</evidence>
<evidence type="ECO:0000259" key="8">
    <source>
        <dbReference type="Pfam" id="PF05529"/>
    </source>
</evidence>
<feature type="region of interest" description="Disordered" evidence="7">
    <location>
        <begin position="145"/>
        <end position="168"/>
    </location>
</feature>
<comment type="subcellular location">
    <subcellularLocation>
        <location evidence="5">Endoplasmic reticulum membrane</location>
        <topology evidence="5">Multi-pass membrane protein</topology>
    </subcellularLocation>
    <subcellularLocation>
        <location evidence="1">Membrane</location>
        <topology evidence="1">Multi-pass membrane protein</topology>
    </subcellularLocation>
</comment>
<evidence type="ECO:0000256" key="7">
    <source>
        <dbReference type="SAM" id="MobiDB-lite"/>
    </source>
</evidence>
<dbReference type="AlphaFoldDB" id="A0AAV5W097"/>
<feature type="transmembrane region" description="Helical" evidence="5">
    <location>
        <begin position="6"/>
        <end position="30"/>
    </location>
</feature>
<dbReference type="GO" id="GO:0070973">
    <property type="term" value="P:protein localization to endoplasmic reticulum exit site"/>
    <property type="evidence" value="ECO:0007669"/>
    <property type="project" value="UniProtKB-UniRule"/>
</dbReference>
<dbReference type="PANTHER" id="PTHR12701">
    <property type="entry name" value="BCR-ASSOCIATED PROTEIN, BAP"/>
    <property type="match status" value="1"/>
</dbReference>
<evidence type="ECO:0000313" key="9">
    <source>
        <dbReference type="EMBL" id="GMT23715.1"/>
    </source>
</evidence>
<evidence type="ECO:0000256" key="5">
    <source>
        <dbReference type="RuleBase" id="RU367026"/>
    </source>
</evidence>
<dbReference type="GO" id="GO:0005789">
    <property type="term" value="C:endoplasmic reticulum membrane"/>
    <property type="evidence" value="ECO:0007669"/>
    <property type="project" value="UniProtKB-SubCell"/>
</dbReference>
<dbReference type="PANTHER" id="PTHR12701:SF20">
    <property type="entry name" value="ENDOPLASMIC RETICULUM TRANSMEMBRANE PROTEIN"/>
    <property type="match status" value="1"/>
</dbReference>
<sequence length="206" mass="23601">SLRMTLEWSLIAGLLYTEIVVTLILLLPWIKPKIWRSIFKSRIGHTIGQYAKQSAMIIGALLVMLFLDALRAKRKYSAQNDQMMGTGTGTAEADVVIHAHLFHAERNEYITGFTLLLFFVISRIVKMIHRMSDYERSAENSLRQAHATTKSVTESQDASEKKTQMKCELEGEINATREERDNLLKQAQNLQKDYDEIVEKLKKVQS</sequence>
<comment type="function">
    <text evidence="5">May play a role in anterograde transport of membrane proteins from the endoplasmic reticulum to the Golgi.</text>
</comment>
<gene>
    <name evidence="9" type="ORF">PFISCL1PPCAC_15012</name>
</gene>
<evidence type="ECO:0000256" key="3">
    <source>
        <dbReference type="ARBA" id="ARBA00022989"/>
    </source>
</evidence>
<feature type="coiled-coil region" evidence="6">
    <location>
        <begin position="173"/>
        <end position="204"/>
    </location>
</feature>
<comment type="similarity">
    <text evidence="5">Belongs to the BCAP29/BCAP31 family.</text>
</comment>
<feature type="compositionally biased region" description="Polar residues" evidence="7">
    <location>
        <begin position="145"/>
        <end position="156"/>
    </location>
</feature>
<protein>
    <recommendedName>
        <fullName evidence="5">Endoplasmic reticulum transmembrane protein</fullName>
    </recommendedName>
</protein>
<dbReference type="Proteomes" id="UP001432322">
    <property type="component" value="Unassembled WGS sequence"/>
</dbReference>
<name>A0AAV5W097_9BILA</name>
<keyword evidence="10" id="KW-1185">Reference proteome</keyword>
<keyword evidence="5" id="KW-0813">Transport</keyword>
<accession>A0AAV5W097</accession>
<feature type="transmembrane region" description="Helical" evidence="5">
    <location>
        <begin position="50"/>
        <end position="67"/>
    </location>
</feature>
<feature type="non-terminal residue" evidence="9">
    <location>
        <position position="1"/>
    </location>
</feature>
<keyword evidence="5" id="KW-0931">ER-Golgi transport</keyword>
<evidence type="ECO:0000256" key="6">
    <source>
        <dbReference type="SAM" id="Coils"/>
    </source>
</evidence>
<keyword evidence="3 5" id="KW-1133">Transmembrane helix</keyword>
<reference evidence="9" key="1">
    <citation type="submission" date="2023-10" db="EMBL/GenBank/DDBJ databases">
        <title>Genome assembly of Pristionchus species.</title>
        <authorList>
            <person name="Yoshida K."/>
            <person name="Sommer R.J."/>
        </authorList>
    </citation>
    <scope>NUCLEOTIDE SEQUENCE</scope>
    <source>
        <strain evidence="9">RS5133</strain>
    </source>
</reference>
<dbReference type="GO" id="GO:0006888">
    <property type="term" value="P:endoplasmic reticulum to Golgi vesicle-mediated transport"/>
    <property type="evidence" value="ECO:0007669"/>
    <property type="project" value="UniProtKB-UniRule"/>
</dbReference>
<feature type="transmembrane region" description="Helical" evidence="5">
    <location>
        <begin position="109"/>
        <end position="128"/>
    </location>
</feature>
<feature type="domain" description="BAP29/BAP31 transmembrane" evidence="8">
    <location>
        <begin position="4"/>
        <end position="139"/>
    </location>
</feature>
<keyword evidence="4 5" id="KW-0472">Membrane</keyword>
<comment type="caution">
    <text evidence="9">The sequence shown here is derived from an EMBL/GenBank/DDBJ whole genome shotgun (WGS) entry which is preliminary data.</text>
</comment>